<dbReference type="Proteomes" id="UP000653730">
    <property type="component" value="Unassembled WGS sequence"/>
</dbReference>
<comment type="caution">
    <text evidence="2">The sequence shown here is derived from an EMBL/GenBank/DDBJ whole genome shotgun (WGS) entry which is preliminary data.</text>
</comment>
<dbReference type="AlphaFoldDB" id="A0A926JU27"/>
<accession>A0A926JU27</accession>
<proteinExistence type="predicted"/>
<evidence type="ECO:0000313" key="2">
    <source>
        <dbReference type="EMBL" id="MBC9797537.1"/>
    </source>
</evidence>
<protein>
    <submittedName>
        <fullName evidence="2">Uncharacterized protein</fullName>
    </submittedName>
</protein>
<gene>
    <name evidence="2" type="ORF">IBL28_16290</name>
</gene>
<keyword evidence="3" id="KW-1185">Reference proteome</keyword>
<organism evidence="2 3">
    <name type="scientific">Sinomicrobium weinanense</name>
    <dbReference type="NCBI Taxonomy" id="2842200"/>
    <lineage>
        <taxon>Bacteria</taxon>
        <taxon>Pseudomonadati</taxon>
        <taxon>Bacteroidota</taxon>
        <taxon>Flavobacteriia</taxon>
        <taxon>Flavobacteriales</taxon>
        <taxon>Flavobacteriaceae</taxon>
        <taxon>Sinomicrobium</taxon>
    </lineage>
</organism>
<sequence length="155" mass="17720">MLIPFDDMKGNAVLKAFCLFALLWSVASCEQFSRSIKDTLKNKEEDGQKTVNRNTHETDAGEKIGSGKKDTEEPKVKEPPLPLTGDPEALKEAEESLRNLPEFRGKTIYVHRIIYFYDDGRIHLQIQNPDNPEYADMYRYGDGQWQDAQPVRLSA</sequence>
<dbReference type="EMBL" id="JACVDC010000062">
    <property type="protein sequence ID" value="MBC9797537.1"/>
    <property type="molecule type" value="Genomic_DNA"/>
</dbReference>
<feature type="region of interest" description="Disordered" evidence="1">
    <location>
        <begin position="39"/>
        <end position="88"/>
    </location>
</feature>
<reference evidence="2 3" key="1">
    <citation type="submission" date="2020-09" db="EMBL/GenBank/DDBJ databases">
        <title>Sinomicrobium weinanense sp. nov., a halophilic bacteria isolated from saline-alkali soil.</title>
        <authorList>
            <person name="Wu P."/>
            <person name="Ren H."/>
            <person name="Mei Y."/>
            <person name="Liang Y."/>
            <person name="Chen Z."/>
        </authorList>
    </citation>
    <scope>NUCLEOTIDE SEQUENCE [LARGE SCALE GENOMIC DNA]</scope>
    <source>
        <strain evidence="2 3">FJxs</strain>
    </source>
</reference>
<dbReference type="CDD" id="cd06462">
    <property type="entry name" value="Peptidase_S24_S26"/>
    <property type="match status" value="1"/>
</dbReference>
<feature type="compositionally biased region" description="Basic and acidic residues" evidence="1">
    <location>
        <begin position="39"/>
        <end position="78"/>
    </location>
</feature>
<name>A0A926JU27_9FLAO</name>
<evidence type="ECO:0000313" key="3">
    <source>
        <dbReference type="Proteomes" id="UP000653730"/>
    </source>
</evidence>
<evidence type="ECO:0000256" key="1">
    <source>
        <dbReference type="SAM" id="MobiDB-lite"/>
    </source>
</evidence>